<dbReference type="AlphaFoldDB" id="A0AA94HL51"/>
<keyword evidence="3" id="KW-1185">Reference proteome</keyword>
<feature type="compositionally biased region" description="Basic and acidic residues" evidence="1">
    <location>
        <begin position="17"/>
        <end position="26"/>
    </location>
</feature>
<sequence length="85" mass="9101">MSIATASAAAPAVDVTADERTERLEQAEQAWGERLAADAANGRWPSPPPASPRSSERHHCPAALGMVCCQRAAHRRRVTRGVRDG</sequence>
<dbReference type="Proteomes" id="UP000198506">
    <property type="component" value="Unassembled WGS sequence"/>
</dbReference>
<proteinExistence type="predicted"/>
<reference evidence="2 3" key="1">
    <citation type="submission" date="2016-10" db="EMBL/GenBank/DDBJ databases">
        <authorList>
            <person name="Varghese N."/>
            <person name="Submissions S."/>
        </authorList>
    </citation>
    <scope>NUCLEOTIDE SEQUENCE [LARGE SCALE GENOMIC DNA]</scope>
    <source>
        <strain evidence="2 3">IAM 15147</strain>
    </source>
</reference>
<evidence type="ECO:0000256" key="1">
    <source>
        <dbReference type="SAM" id="MobiDB-lite"/>
    </source>
</evidence>
<dbReference type="EMBL" id="FOZN01000001">
    <property type="protein sequence ID" value="SFS03090.1"/>
    <property type="molecule type" value="Genomic_DNA"/>
</dbReference>
<dbReference type="RefSeq" id="WP_092915878.1">
    <property type="nucleotide sequence ID" value="NZ_FOZN01000001.1"/>
</dbReference>
<evidence type="ECO:0000313" key="3">
    <source>
        <dbReference type="Proteomes" id="UP000198506"/>
    </source>
</evidence>
<name>A0AA94HL51_9MICO</name>
<organism evidence="2 3">
    <name type="scientific">Agrococcus baldri</name>
    <dbReference type="NCBI Taxonomy" id="153730"/>
    <lineage>
        <taxon>Bacteria</taxon>
        <taxon>Bacillati</taxon>
        <taxon>Actinomycetota</taxon>
        <taxon>Actinomycetes</taxon>
        <taxon>Micrococcales</taxon>
        <taxon>Microbacteriaceae</taxon>
        <taxon>Agrococcus</taxon>
    </lineage>
</organism>
<evidence type="ECO:0000313" key="2">
    <source>
        <dbReference type="EMBL" id="SFS03090.1"/>
    </source>
</evidence>
<accession>A0AA94HL51</accession>
<gene>
    <name evidence="2" type="ORF">SAMN04487783_0713</name>
</gene>
<comment type="caution">
    <text evidence="2">The sequence shown here is derived from an EMBL/GenBank/DDBJ whole genome shotgun (WGS) entry which is preliminary data.</text>
</comment>
<protein>
    <submittedName>
        <fullName evidence="2">Uncharacterized protein</fullName>
    </submittedName>
</protein>
<feature type="compositionally biased region" description="Low complexity" evidence="1">
    <location>
        <begin position="1"/>
        <end position="15"/>
    </location>
</feature>
<feature type="region of interest" description="Disordered" evidence="1">
    <location>
        <begin position="1"/>
        <end position="58"/>
    </location>
</feature>